<organism evidence="4 5">
    <name type="scientific">Leptospira kobayashii</name>
    <dbReference type="NCBI Taxonomy" id="1917830"/>
    <lineage>
        <taxon>Bacteria</taxon>
        <taxon>Pseudomonadati</taxon>
        <taxon>Spirochaetota</taxon>
        <taxon>Spirochaetia</taxon>
        <taxon>Leptospirales</taxon>
        <taxon>Leptospiraceae</taxon>
        <taxon>Leptospira</taxon>
    </lineage>
</organism>
<proteinExistence type="predicted"/>
<dbReference type="PANTHER" id="PTHR43080">
    <property type="entry name" value="CBS DOMAIN-CONTAINING PROTEIN CBSX3, MITOCHONDRIAL"/>
    <property type="match status" value="1"/>
</dbReference>
<dbReference type="Proteomes" id="UP000245263">
    <property type="component" value="Chromosome 1"/>
</dbReference>
<evidence type="ECO:0000313" key="4">
    <source>
        <dbReference type="EMBL" id="BDA79443.1"/>
    </source>
</evidence>
<evidence type="ECO:0000256" key="2">
    <source>
        <dbReference type="PROSITE-ProRule" id="PRU00703"/>
    </source>
</evidence>
<dbReference type="InterPro" id="IPR044725">
    <property type="entry name" value="CBSX3_CBS_dom"/>
</dbReference>
<dbReference type="RefSeq" id="WP_109019151.1">
    <property type="nucleotide sequence ID" value="NZ_AP025028.1"/>
</dbReference>
<dbReference type="InterPro" id="IPR000644">
    <property type="entry name" value="CBS_dom"/>
</dbReference>
<evidence type="ECO:0000259" key="3">
    <source>
        <dbReference type="PROSITE" id="PS51371"/>
    </source>
</evidence>
<sequence length="143" mass="16284">MSVRDILKEKQTSLLTIEEDHSVLEATKLMVSSKVGSIMVTFQGKLAGIFTERDLMRIVAEKHESLHKIKLKDVMTTQLTVANPNDEVDDVLNTMLSKRFRHMPVMEDDLIIGLISIGDAVKVKLSKTEKEMHILREYMYGSH</sequence>
<keyword evidence="1 2" id="KW-0129">CBS domain</keyword>
<accession>A0ABN6KHY7</accession>
<keyword evidence="5" id="KW-1185">Reference proteome</keyword>
<evidence type="ECO:0000313" key="5">
    <source>
        <dbReference type="Proteomes" id="UP000245263"/>
    </source>
</evidence>
<dbReference type="SUPFAM" id="SSF54631">
    <property type="entry name" value="CBS-domain pair"/>
    <property type="match status" value="1"/>
</dbReference>
<dbReference type="EMBL" id="AP025028">
    <property type="protein sequence ID" value="BDA79443.1"/>
    <property type="molecule type" value="Genomic_DNA"/>
</dbReference>
<protein>
    <submittedName>
        <fullName evidence="4">Signal transduction protein</fullName>
    </submittedName>
</protein>
<dbReference type="InterPro" id="IPR051257">
    <property type="entry name" value="Diverse_CBS-Domain"/>
</dbReference>
<evidence type="ECO:0000256" key="1">
    <source>
        <dbReference type="ARBA" id="ARBA00023122"/>
    </source>
</evidence>
<dbReference type="Pfam" id="PF00571">
    <property type="entry name" value="CBS"/>
    <property type="match status" value="2"/>
</dbReference>
<dbReference type="PANTHER" id="PTHR43080:SF2">
    <property type="entry name" value="CBS DOMAIN-CONTAINING PROTEIN"/>
    <property type="match status" value="1"/>
</dbReference>
<feature type="domain" description="CBS" evidence="3">
    <location>
        <begin position="75"/>
        <end position="131"/>
    </location>
</feature>
<name>A0ABN6KHY7_9LEPT</name>
<dbReference type="CDD" id="cd04623">
    <property type="entry name" value="CBS_pair_bac_euk"/>
    <property type="match status" value="1"/>
</dbReference>
<reference evidence="4 5" key="1">
    <citation type="submission" date="2021-08" db="EMBL/GenBank/DDBJ databases">
        <title>Complete genome sequence of Leptospira kobayashii strain E30.</title>
        <authorList>
            <person name="Nakao R."/>
            <person name="Nakamura S."/>
            <person name="Masuzawa T."/>
            <person name="Koizumi N."/>
        </authorList>
    </citation>
    <scope>NUCLEOTIDE SEQUENCE [LARGE SCALE GENOMIC DNA]</scope>
    <source>
        <strain evidence="4 5">E30</strain>
    </source>
</reference>
<gene>
    <name evidence="4" type="ORF">LPTSP3_g23730</name>
</gene>
<feature type="domain" description="CBS" evidence="3">
    <location>
        <begin position="10"/>
        <end position="65"/>
    </location>
</feature>
<dbReference type="Gene3D" id="3.10.580.10">
    <property type="entry name" value="CBS-domain"/>
    <property type="match status" value="1"/>
</dbReference>
<dbReference type="SMART" id="SM00116">
    <property type="entry name" value="CBS"/>
    <property type="match status" value="2"/>
</dbReference>
<dbReference type="InterPro" id="IPR046342">
    <property type="entry name" value="CBS_dom_sf"/>
</dbReference>
<dbReference type="PROSITE" id="PS51371">
    <property type="entry name" value="CBS"/>
    <property type="match status" value="2"/>
</dbReference>